<reference evidence="1" key="1">
    <citation type="submission" date="2020-05" db="EMBL/GenBank/DDBJ databases">
        <authorList>
            <person name="Chiriac C."/>
            <person name="Salcher M."/>
            <person name="Ghai R."/>
            <person name="Kavagutti S V."/>
        </authorList>
    </citation>
    <scope>NUCLEOTIDE SEQUENCE</scope>
</reference>
<protein>
    <submittedName>
        <fullName evidence="1">Unannotated protein</fullName>
    </submittedName>
</protein>
<evidence type="ECO:0000313" key="2">
    <source>
        <dbReference type="EMBL" id="CAB5113881.1"/>
    </source>
</evidence>
<evidence type="ECO:0000313" key="1">
    <source>
        <dbReference type="EMBL" id="CAB4821337.1"/>
    </source>
</evidence>
<dbReference type="EMBL" id="CAFABD010000038">
    <property type="protein sequence ID" value="CAB4821337.1"/>
    <property type="molecule type" value="Genomic_DNA"/>
</dbReference>
<dbReference type="AlphaFoldDB" id="A0A6J6ZS92"/>
<organism evidence="1">
    <name type="scientific">freshwater metagenome</name>
    <dbReference type="NCBI Taxonomy" id="449393"/>
    <lineage>
        <taxon>unclassified sequences</taxon>
        <taxon>metagenomes</taxon>
        <taxon>ecological metagenomes</taxon>
    </lineage>
</organism>
<dbReference type="Pfam" id="PF11343">
    <property type="entry name" value="DUF3145"/>
    <property type="match status" value="1"/>
</dbReference>
<dbReference type="EMBL" id="CAFBRW010000043">
    <property type="protein sequence ID" value="CAB5113881.1"/>
    <property type="molecule type" value="Genomic_DNA"/>
</dbReference>
<gene>
    <name evidence="1" type="ORF">UFOPK3166_00372</name>
    <name evidence="2" type="ORF">UFOPK4424_00325</name>
</gene>
<proteinExistence type="predicted"/>
<name>A0A6J6ZS92_9ZZZZ</name>
<accession>A0A6J6ZS92</accession>
<dbReference type="InterPro" id="IPR021491">
    <property type="entry name" value="DUF3145"/>
</dbReference>
<sequence>MERLSPPPSRNQARGLLVIHSLPSALRRHVDWAIQSVLGNHVELEWKSQPLIAGTYRSTVEWRDSTGRASELASSLRTWHYIHFEVQEFGDNGGEIFRFTPELGIHRGVTDAAGAIQISEFSVTHLLDTSFDEESLRQGLALILGTSWEFELERFRGVDLQEVSHLRAI</sequence>